<evidence type="ECO:0000313" key="2">
    <source>
        <dbReference type="Proteomes" id="UP000198318"/>
    </source>
</evidence>
<dbReference type="OrthoDB" id="9806612at2"/>
<evidence type="ECO:0000313" key="1">
    <source>
        <dbReference type="EMBL" id="SNT61489.1"/>
    </source>
</evidence>
<evidence type="ECO:0008006" key="3">
    <source>
        <dbReference type="Google" id="ProtNLM"/>
    </source>
</evidence>
<keyword evidence="2" id="KW-1185">Reference proteome</keyword>
<dbReference type="EMBL" id="FZOR01000064">
    <property type="protein sequence ID" value="SNT61489.1"/>
    <property type="molecule type" value="Genomic_DNA"/>
</dbReference>
<gene>
    <name evidence="1" type="ORF">SAMN05443665_106410</name>
</gene>
<accession>A0A239P596</accession>
<dbReference type="Proteomes" id="UP000198318">
    <property type="component" value="Unassembled WGS sequence"/>
</dbReference>
<proteinExistence type="predicted"/>
<organism evidence="1 2">
    <name type="scientific">Actinomadura meyerae</name>
    <dbReference type="NCBI Taxonomy" id="240840"/>
    <lineage>
        <taxon>Bacteria</taxon>
        <taxon>Bacillati</taxon>
        <taxon>Actinomycetota</taxon>
        <taxon>Actinomycetes</taxon>
        <taxon>Streptosporangiales</taxon>
        <taxon>Thermomonosporaceae</taxon>
        <taxon>Actinomadura</taxon>
    </lineage>
</organism>
<reference evidence="1 2" key="1">
    <citation type="submission" date="2017-06" db="EMBL/GenBank/DDBJ databases">
        <authorList>
            <person name="Kim H.J."/>
            <person name="Triplett B.A."/>
        </authorList>
    </citation>
    <scope>NUCLEOTIDE SEQUENCE [LARGE SCALE GENOMIC DNA]</scope>
    <source>
        <strain evidence="1 2">DSM 44715</strain>
    </source>
</reference>
<dbReference type="InterPro" id="IPR016135">
    <property type="entry name" value="UBQ-conjugating_enzyme/RWD"/>
</dbReference>
<dbReference type="RefSeq" id="WP_089330893.1">
    <property type="nucleotide sequence ID" value="NZ_FZOR01000064.1"/>
</dbReference>
<sequence>MAWDGYQQMRLAQERAGLRRYCPSFSFYDTLGDTFVAGHWTSNNNRFYRIQIDVPPGYPDECPSTYITAPLPLMDWSGTRTIESYGNSHAMHVWQTDRPGWPKICTYRPATWSAAHSMLKVIRKAELWLFAYECHLQEGRPIQDFLLDA</sequence>
<name>A0A239P596_9ACTN</name>
<protein>
    <recommendedName>
        <fullName evidence="3">E2 family protein E</fullName>
    </recommendedName>
</protein>
<dbReference type="SUPFAM" id="SSF54495">
    <property type="entry name" value="UBC-like"/>
    <property type="match status" value="1"/>
</dbReference>
<dbReference type="AlphaFoldDB" id="A0A239P596"/>